<accession>A0A3D8LFH8</accession>
<proteinExistence type="predicted"/>
<evidence type="ECO:0000313" key="2">
    <source>
        <dbReference type="Proteomes" id="UP000256708"/>
    </source>
</evidence>
<gene>
    <name evidence="1" type="ORF">DXT99_05770</name>
</gene>
<keyword evidence="2" id="KW-1185">Reference proteome</keyword>
<dbReference type="AlphaFoldDB" id="A0A3D8LFH8"/>
<name>A0A3D8LFH8_9BACT</name>
<sequence length="62" mass="7108">MLQQSGWSRTWSSIFLLVQQEQCLNFILVQQCYHPALLNPGVRSLKKRGSIDKTFAILTDKA</sequence>
<evidence type="ECO:0000313" key="1">
    <source>
        <dbReference type="EMBL" id="RDV16175.1"/>
    </source>
</evidence>
<dbReference type="EMBL" id="QRGR01000005">
    <property type="protein sequence ID" value="RDV16175.1"/>
    <property type="molecule type" value="Genomic_DNA"/>
</dbReference>
<reference evidence="2" key="1">
    <citation type="submission" date="2018-08" db="EMBL/GenBank/DDBJ databases">
        <authorList>
            <person name="Liu Z.-W."/>
            <person name="Du Z.-J."/>
        </authorList>
    </citation>
    <scope>NUCLEOTIDE SEQUENCE [LARGE SCALE GENOMIC DNA]</scope>
    <source>
        <strain evidence="2">H4X</strain>
    </source>
</reference>
<protein>
    <submittedName>
        <fullName evidence="1">Uncharacterized protein</fullName>
    </submittedName>
</protein>
<organism evidence="1 2">
    <name type="scientific">Pontibacter diazotrophicus</name>
    <dbReference type="NCBI Taxonomy" id="1400979"/>
    <lineage>
        <taxon>Bacteria</taxon>
        <taxon>Pseudomonadati</taxon>
        <taxon>Bacteroidota</taxon>
        <taxon>Cytophagia</taxon>
        <taxon>Cytophagales</taxon>
        <taxon>Hymenobacteraceae</taxon>
        <taxon>Pontibacter</taxon>
    </lineage>
</organism>
<comment type="caution">
    <text evidence="1">The sequence shown here is derived from an EMBL/GenBank/DDBJ whole genome shotgun (WGS) entry which is preliminary data.</text>
</comment>
<dbReference type="Proteomes" id="UP000256708">
    <property type="component" value="Unassembled WGS sequence"/>
</dbReference>